<evidence type="ECO:0008006" key="4">
    <source>
        <dbReference type="Google" id="ProtNLM"/>
    </source>
</evidence>
<dbReference type="EMBL" id="RCZG01000010">
    <property type="protein sequence ID" value="TPG31885.1"/>
    <property type="molecule type" value="Genomic_DNA"/>
</dbReference>
<name>A0A502E2G9_9MYCO</name>
<proteinExistence type="predicted"/>
<feature type="chain" id="PRO_5039674365" description="DUF732 domain-containing protein" evidence="1">
    <location>
        <begin position="18"/>
        <end position="151"/>
    </location>
</feature>
<accession>A0A502E2G9</accession>
<gene>
    <name evidence="2" type="ORF">EAH80_21165</name>
</gene>
<keyword evidence="3" id="KW-1185">Reference proteome</keyword>
<dbReference type="AlphaFoldDB" id="A0A502E2G9"/>
<evidence type="ECO:0000313" key="2">
    <source>
        <dbReference type="EMBL" id="TPG31885.1"/>
    </source>
</evidence>
<evidence type="ECO:0000256" key="1">
    <source>
        <dbReference type="SAM" id="SignalP"/>
    </source>
</evidence>
<protein>
    <recommendedName>
        <fullName evidence="4">DUF732 domain-containing protein</fullName>
    </recommendedName>
</protein>
<organism evidence="2 3">
    <name type="scientific">Mycolicibacterium hodleri</name>
    <dbReference type="NCBI Taxonomy" id="49897"/>
    <lineage>
        <taxon>Bacteria</taxon>
        <taxon>Bacillati</taxon>
        <taxon>Actinomycetota</taxon>
        <taxon>Actinomycetes</taxon>
        <taxon>Mycobacteriales</taxon>
        <taxon>Mycobacteriaceae</taxon>
        <taxon>Mycolicibacterium</taxon>
    </lineage>
</organism>
<dbReference type="OrthoDB" id="4750942at2"/>
<evidence type="ECO:0000313" key="3">
    <source>
        <dbReference type="Proteomes" id="UP000320095"/>
    </source>
</evidence>
<dbReference type="Proteomes" id="UP000320095">
    <property type="component" value="Unassembled WGS sequence"/>
</dbReference>
<comment type="caution">
    <text evidence="2">The sequence shown here is derived from an EMBL/GenBank/DDBJ whole genome shotgun (WGS) entry which is preliminary data.</text>
</comment>
<sequence length="151" mass="15370">MALLVGMFLRIFAACLATGCLVSSCASRSPGYPAPASSQVAATSASAGTATRGGELGALTARGLVNALNDTGFAAPNPVDTTAQECPAAGCDQSIVTDTLRAKSFLSTAKAQTYAGDQGLYQVGTIVVAFAPPISKAEQARYWAHIQSLVR</sequence>
<dbReference type="RefSeq" id="WP_140695275.1">
    <property type="nucleotide sequence ID" value="NZ_RCZG01000010.1"/>
</dbReference>
<feature type="signal peptide" evidence="1">
    <location>
        <begin position="1"/>
        <end position="17"/>
    </location>
</feature>
<reference evidence="2 3" key="1">
    <citation type="journal article" date="2019" name="Environ. Microbiol.">
        <title>Species interactions and distinct microbial communities in high Arctic permafrost affected cryosols are associated with the CH4 and CO2 gas fluxes.</title>
        <authorList>
            <person name="Altshuler I."/>
            <person name="Hamel J."/>
            <person name="Turney S."/>
            <person name="Magnuson E."/>
            <person name="Levesque R."/>
            <person name="Greer C."/>
            <person name="Whyte L.G."/>
        </authorList>
    </citation>
    <scope>NUCLEOTIDE SEQUENCE [LARGE SCALE GENOMIC DNA]</scope>
    <source>
        <strain evidence="2 3">S5.20</strain>
    </source>
</reference>
<keyword evidence="1" id="KW-0732">Signal</keyword>